<gene>
    <name evidence="1" type="ORF">DILT_LOCUS7607</name>
</gene>
<dbReference type="EMBL" id="UYRU01052232">
    <property type="protein sequence ID" value="VDN11776.1"/>
    <property type="molecule type" value="Genomic_DNA"/>
</dbReference>
<protein>
    <submittedName>
        <fullName evidence="1">Uncharacterized protein</fullName>
    </submittedName>
</protein>
<dbReference type="OrthoDB" id="425014at2759"/>
<evidence type="ECO:0000313" key="2">
    <source>
        <dbReference type="Proteomes" id="UP000281553"/>
    </source>
</evidence>
<evidence type="ECO:0000313" key="1">
    <source>
        <dbReference type="EMBL" id="VDN11776.1"/>
    </source>
</evidence>
<reference evidence="1 2" key="1">
    <citation type="submission" date="2018-11" db="EMBL/GenBank/DDBJ databases">
        <authorList>
            <consortium name="Pathogen Informatics"/>
        </authorList>
    </citation>
    <scope>NUCLEOTIDE SEQUENCE [LARGE SCALE GENOMIC DNA]</scope>
</reference>
<sequence length="73" mass="8867">MDPTRYFYLTKIHVYHASVRSVLLYRCECWAMRVEDERKLEVFDHYCLGSILRMMYTAFISGETIRTRYDKST</sequence>
<dbReference type="AlphaFoldDB" id="A0A3P7P1I0"/>
<name>A0A3P7P1I0_DIBLA</name>
<accession>A0A3P7P1I0</accession>
<dbReference type="Proteomes" id="UP000281553">
    <property type="component" value="Unassembled WGS sequence"/>
</dbReference>
<keyword evidence="2" id="KW-1185">Reference proteome</keyword>
<organism evidence="1 2">
    <name type="scientific">Dibothriocephalus latus</name>
    <name type="common">Fish tapeworm</name>
    <name type="synonym">Diphyllobothrium latum</name>
    <dbReference type="NCBI Taxonomy" id="60516"/>
    <lineage>
        <taxon>Eukaryota</taxon>
        <taxon>Metazoa</taxon>
        <taxon>Spiralia</taxon>
        <taxon>Lophotrochozoa</taxon>
        <taxon>Platyhelminthes</taxon>
        <taxon>Cestoda</taxon>
        <taxon>Eucestoda</taxon>
        <taxon>Diphyllobothriidea</taxon>
        <taxon>Diphyllobothriidae</taxon>
        <taxon>Dibothriocephalus</taxon>
    </lineage>
</organism>
<proteinExistence type="predicted"/>